<organism evidence="4 5">
    <name type="scientific">Scopulibacillus darangshiensis</name>
    <dbReference type="NCBI Taxonomy" id="442528"/>
    <lineage>
        <taxon>Bacteria</taxon>
        <taxon>Bacillati</taxon>
        <taxon>Bacillota</taxon>
        <taxon>Bacilli</taxon>
        <taxon>Bacillales</taxon>
        <taxon>Sporolactobacillaceae</taxon>
        <taxon>Scopulibacillus</taxon>
    </lineage>
</organism>
<dbReference type="AlphaFoldDB" id="A0A4R2PCX6"/>
<protein>
    <submittedName>
        <fullName evidence="4">Bypass of forespore C-like protein</fullName>
    </submittedName>
</protein>
<feature type="domain" description="Bypass of forespore C C-terminal" evidence="2">
    <location>
        <begin position="87"/>
        <end position="158"/>
    </location>
</feature>
<feature type="chain" id="PRO_5038355071" evidence="1">
    <location>
        <begin position="23"/>
        <end position="164"/>
    </location>
</feature>
<evidence type="ECO:0000256" key="1">
    <source>
        <dbReference type="SAM" id="SignalP"/>
    </source>
</evidence>
<evidence type="ECO:0000313" key="4">
    <source>
        <dbReference type="EMBL" id="TCP32254.1"/>
    </source>
</evidence>
<evidence type="ECO:0000259" key="2">
    <source>
        <dbReference type="Pfam" id="PF08955"/>
    </source>
</evidence>
<dbReference type="InterPro" id="IPR038118">
    <property type="entry name" value="BOFC_N_sf"/>
</dbReference>
<evidence type="ECO:0000259" key="3">
    <source>
        <dbReference type="Pfam" id="PF08977"/>
    </source>
</evidence>
<accession>A0A4R2PCX6</accession>
<evidence type="ECO:0000313" key="5">
    <source>
        <dbReference type="Proteomes" id="UP000295416"/>
    </source>
</evidence>
<dbReference type="Gene3D" id="3.30.70.1740">
    <property type="entry name" value="Bypass-of-forespore C, C-terminal domain"/>
    <property type="match status" value="1"/>
</dbReference>
<sequence>MIRPLFLILSIIGLLAANGGIAAAGQSYTQKPHIVHVHLEKIFLDGISIEESKEEHPLSMEVFWKSYKDWVMVKKSDGQIYLKKKINDISPIAKTKGIFGLTDHTTLTIFKGDPNNHKIIQTFFQIDTQALEAADVQKLLKGFPVKDKQHFTAIMKSLAKYEKH</sequence>
<dbReference type="Pfam" id="PF08977">
    <property type="entry name" value="BOFC_N"/>
    <property type="match status" value="1"/>
</dbReference>
<gene>
    <name evidence="4" type="ORF">EV207_101232</name>
</gene>
<dbReference type="EMBL" id="SLXK01000001">
    <property type="protein sequence ID" value="TCP32254.1"/>
    <property type="molecule type" value="Genomic_DNA"/>
</dbReference>
<dbReference type="RefSeq" id="WP_132742749.1">
    <property type="nucleotide sequence ID" value="NZ_SLXK01000001.1"/>
</dbReference>
<dbReference type="Proteomes" id="UP000295416">
    <property type="component" value="Unassembled WGS sequence"/>
</dbReference>
<dbReference type="InterPro" id="IPR015071">
    <property type="entry name" value="BOFC_N"/>
</dbReference>
<dbReference type="InterPro" id="IPR015050">
    <property type="entry name" value="BofC_C"/>
</dbReference>
<dbReference type="OrthoDB" id="2678751at2"/>
<reference evidence="4 5" key="1">
    <citation type="submission" date="2019-03" db="EMBL/GenBank/DDBJ databases">
        <title>Genomic Encyclopedia of Type Strains, Phase IV (KMG-IV): sequencing the most valuable type-strain genomes for metagenomic binning, comparative biology and taxonomic classification.</title>
        <authorList>
            <person name="Goeker M."/>
        </authorList>
    </citation>
    <scope>NUCLEOTIDE SEQUENCE [LARGE SCALE GENOMIC DNA]</scope>
    <source>
        <strain evidence="4 5">DSM 19377</strain>
    </source>
</reference>
<dbReference type="InterPro" id="IPR038117">
    <property type="entry name" value="BofC_C_sf"/>
</dbReference>
<dbReference type="Gene3D" id="3.10.20.420">
    <property type="entry name" value="Bypass-of-forespore C, N-terminal domain"/>
    <property type="match status" value="1"/>
</dbReference>
<comment type="caution">
    <text evidence="4">The sequence shown here is derived from an EMBL/GenBank/DDBJ whole genome shotgun (WGS) entry which is preliminary data.</text>
</comment>
<keyword evidence="1" id="KW-0732">Signal</keyword>
<feature type="domain" description="Bypass-of-forespore C N-terminal" evidence="3">
    <location>
        <begin position="35"/>
        <end position="85"/>
    </location>
</feature>
<name>A0A4R2PCX6_9BACL</name>
<feature type="signal peptide" evidence="1">
    <location>
        <begin position="1"/>
        <end position="22"/>
    </location>
</feature>
<proteinExistence type="predicted"/>
<dbReference type="Pfam" id="PF08955">
    <property type="entry name" value="BofC_C"/>
    <property type="match status" value="1"/>
</dbReference>
<keyword evidence="5" id="KW-1185">Reference proteome</keyword>